<dbReference type="Gene3D" id="2.60.40.10">
    <property type="entry name" value="Immunoglobulins"/>
    <property type="match status" value="1"/>
</dbReference>
<protein>
    <submittedName>
        <fullName evidence="1">MICAL-like protein 1</fullName>
    </submittedName>
</protein>
<name>A0A4D9DGY8_9SAUR</name>
<keyword evidence="2" id="KW-1185">Reference proteome</keyword>
<organism evidence="1 2">
    <name type="scientific">Platysternon megacephalum</name>
    <name type="common">big-headed turtle</name>
    <dbReference type="NCBI Taxonomy" id="55544"/>
    <lineage>
        <taxon>Eukaryota</taxon>
        <taxon>Metazoa</taxon>
        <taxon>Chordata</taxon>
        <taxon>Craniata</taxon>
        <taxon>Vertebrata</taxon>
        <taxon>Euteleostomi</taxon>
        <taxon>Archelosauria</taxon>
        <taxon>Testudinata</taxon>
        <taxon>Testudines</taxon>
        <taxon>Cryptodira</taxon>
        <taxon>Durocryptodira</taxon>
        <taxon>Testudinoidea</taxon>
        <taxon>Platysternidae</taxon>
        <taxon>Platysternon</taxon>
    </lineage>
</organism>
<dbReference type="OrthoDB" id="9050364at2759"/>
<gene>
    <name evidence="1" type="ORF">DR999_PMT21699</name>
</gene>
<dbReference type="AlphaFoldDB" id="A0A4D9DGY8"/>
<dbReference type="SUPFAM" id="SSF48726">
    <property type="entry name" value="Immunoglobulin"/>
    <property type="match status" value="1"/>
</dbReference>
<proteinExistence type="predicted"/>
<comment type="caution">
    <text evidence="1">The sequence shown here is derived from an EMBL/GenBank/DDBJ whole genome shotgun (WGS) entry which is preliminary data.</text>
</comment>
<evidence type="ECO:0000313" key="2">
    <source>
        <dbReference type="Proteomes" id="UP000297703"/>
    </source>
</evidence>
<dbReference type="EMBL" id="QXTE01000655">
    <property type="protein sequence ID" value="TFJ96510.1"/>
    <property type="molecule type" value="Genomic_DNA"/>
</dbReference>
<dbReference type="InterPro" id="IPR013783">
    <property type="entry name" value="Ig-like_fold"/>
</dbReference>
<accession>A0A4D9DGY8</accession>
<reference evidence="1 2" key="1">
    <citation type="submission" date="2019-04" db="EMBL/GenBank/DDBJ databases">
        <title>Draft genome of the big-headed turtle Platysternon megacephalum.</title>
        <authorList>
            <person name="Gong S."/>
        </authorList>
    </citation>
    <scope>NUCLEOTIDE SEQUENCE [LARGE SCALE GENOMIC DNA]</scope>
    <source>
        <strain evidence="1">DO16091913</strain>
        <tissue evidence="1">Muscle</tissue>
    </source>
</reference>
<dbReference type="InterPro" id="IPR036179">
    <property type="entry name" value="Ig-like_dom_sf"/>
</dbReference>
<dbReference type="Proteomes" id="UP000297703">
    <property type="component" value="Unassembled WGS sequence"/>
</dbReference>
<evidence type="ECO:0000313" key="1">
    <source>
        <dbReference type="EMBL" id="TFJ96510.1"/>
    </source>
</evidence>
<reference evidence="1 2" key="2">
    <citation type="submission" date="2019-04" db="EMBL/GenBank/DDBJ databases">
        <title>The genome sequence of big-headed turtle.</title>
        <authorList>
            <person name="Gong S."/>
        </authorList>
    </citation>
    <scope>NUCLEOTIDE SEQUENCE [LARGE SCALE GENOMIC DNA]</scope>
    <source>
        <strain evidence="1">DO16091913</strain>
        <tissue evidence="1">Muscle</tissue>
    </source>
</reference>
<sequence>MCSAPEGEPASRYRFFYREGQQDPSVVQHPNAGARLELTADKGNAGTYTCAYWRWESNGEISSTNSNSVSITVTGESLFFLLFDGRVSRDLTPSL</sequence>